<feature type="region of interest" description="Disordered" evidence="13">
    <location>
        <begin position="293"/>
        <end position="317"/>
    </location>
</feature>
<evidence type="ECO:0000256" key="4">
    <source>
        <dbReference type="ARBA" id="ARBA00022723"/>
    </source>
</evidence>
<keyword evidence="11" id="KW-0539">Nucleus</keyword>
<dbReference type="InterPro" id="IPR001909">
    <property type="entry name" value="KRAB"/>
</dbReference>
<evidence type="ECO:0000256" key="13">
    <source>
        <dbReference type="SAM" id="MobiDB-lite"/>
    </source>
</evidence>
<feature type="compositionally biased region" description="Basic and acidic residues" evidence="13">
    <location>
        <begin position="336"/>
        <end position="346"/>
    </location>
</feature>
<evidence type="ECO:0000256" key="2">
    <source>
        <dbReference type="ARBA" id="ARBA00004123"/>
    </source>
</evidence>
<evidence type="ECO:0000256" key="11">
    <source>
        <dbReference type="ARBA" id="ARBA00023242"/>
    </source>
</evidence>
<dbReference type="PROSITE" id="PS50157">
    <property type="entry name" value="ZINC_FINGER_C2H2_2"/>
    <property type="match status" value="15"/>
</dbReference>
<evidence type="ECO:0000313" key="19">
    <source>
        <dbReference type="RefSeq" id="XP_033772844.1"/>
    </source>
</evidence>
<evidence type="ECO:0000313" key="20">
    <source>
        <dbReference type="RefSeq" id="XP_033772845.1"/>
    </source>
</evidence>
<dbReference type="OrthoDB" id="9029876at2759"/>
<feature type="domain" description="C2H2-type" evidence="14">
    <location>
        <begin position="584"/>
        <end position="611"/>
    </location>
</feature>
<comment type="similarity">
    <text evidence="3">Belongs to the krueppel C2H2-type zinc-finger protein family.</text>
</comment>
<keyword evidence="4" id="KW-0479">Metal-binding</keyword>
<dbReference type="KEGG" id="gsh:117346824"/>
<keyword evidence="9" id="KW-0238">DNA-binding</keyword>
<dbReference type="RefSeq" id="XP_033772843.1">
    <property type="nucleotide sequence ID" value="XM_033916952.1"/>
</dbReference>
<keyword evidence="5" id="KW-0677">Repeat</keyword>
<feature type="region of interest" description="Disordered" evidence="13">
    <location>
        <begin position="385"/>
        <end position="405"/>
    </location>
</feature>
<reference evidence="17 18" key="1">
    <citation type="submission" date="2025-04" db="UniProtKB">
        <authorList>
            <consortium name="RefSeq"/>
        </authorList>
    </citation>
    <scope>IDENTIFICATION</scope>
</reference>
<proteinExistence type="inferred from homology"/>
<feature type="domain" description="C2H2-type" evidence="14">
    <location>
        <begin position="556"/>
        <end position="583"/>
    </location>
</feature>
<dbReference type="PROSITE" id="PS00028">
    <property type="entry name" value="ZINC_FINGER_C2H2_1"/>
    <property type="match status" value="15"/>
</dbReference>
<feature type="domain" description="KRAB" evidence="15">
    <location>
        <begin position="183"/>
        <end position="254"/>
    </location>
</feature>
<dbReference type="Pfam" id="PF00096">
    <property type="entry name" value="zf-C2H2"/>
    <property type="match status" value="11"/>
</dbReference>
<dbReference type="RefSeq" id="XP_033772846.1">
    <property type="nucleotide sequence ID" value="XM_033916955.1"/>
</dbReference>
<feature type="domain" description="C2H2-type" evidence="14">
    <location>
        <begin position="864"/>
        <end position="891"/>
    </location>
</feature>
<keyword evidence="6 12" id="KW-0863">Zinc-finger</keyword>
<dbReference type="Proteomes" id="UP000515159">
    <property type="component" value="Chromosome 12"/>
</dbReference>
<feature type="domain" description="C2H2-type" evidence="14">
    <location>
        <begin position="612"/>
        <end position="639"/>
    </location>
</feature>
<dbReference type="FunFam" id="3.30.160.60:FF:000478">
    <property type="entry name" value="Zinc finger protein 133"/>
    <property type="match status" value="1"/>
</dbReference>
<dbReference type="InterPro" id="IPR013087">
    <property type="entry name" value="Znf_C2H2_type"/>
</dbReference>
<comment type="subcellular location">
    <subcellularLocation>
        <location evidence="2">Nucleus</location>
    </subcellularLocation>
</comment>
<evidence type="ECO:0000256" key="1">
    <source>
        <dbReference type="ARBA" id="ARBA00003767"/>
    </source>
</evidence>
<keyword evidence="16" id="KW-1185">Reference proteome</keyword>
<dbReference type="Pfam" id="PF01352">
    <property type="entry name" value="KRAB"/>
    <property type="match status" value="2"/>
</dbReference>
<dbReference type="InterPro" id="IPR036236">
    <property type="entry name" value="Znf_C2H2_sf"/>
</dbReference>
<dbReference type="InterPro" id="IPR036051">
    <property type="entry name" value="KRAB_dom_sf"/>
</dbReference>
<dbReference type="FunFam" id="3.30.160.60:FF:001158">
    <property type="entry name" value="zinc finger protein 22"/>
    <property type="match status" value="1"/>
</dbReference>
<dbReference type="GO" id="GO:0003677">
    <property type="term" value="F:DNA binding"/>
    <property type="evidence" value="ECO:0007669"/>
    <property type="project" value="UniProtKB-KW"/>
</dbReference>
<feature type="domain" description="KRAB" evidence="15">
    <location>
        <begin position="11"/>
        <end position="82"/>
    </location>
</feature>
<dbReference type="FunFam" id="3.30.160.60:FF:000624">
    <property type="entry name" value="zinc finger protein 697"/>
    <property type="match status" value="1"/>
</dbReference>
<keyword evidence="7" id="KW-0862">Zinc</keyword>
<feature type="domain" description="C2H2-type" evidence="14">
    <location>
        <begin position="752"/>
        <end position="779"/>
    </location>
</feature>
<dbReference type="FunFam" id="3.30.160.60:FF:002343">
    <property type="entry name" value="Zinc finger protein 33A"/>
    <property type="match status" value="6"/>
</dbReference>
<dbReference type="CDD" id="cd07765">
    <property type="entry name" value="KRAB_A-box"/>
    <property type="match status" value="2"/>
</dbReference>
<evidence type="ECO:0000259" key="15">
    <source>
        <dbReference type="PROSITE" id="PS50805"/>
    </source>
</evidence>
<dbReference type="GO" id="GO:0000981">
    <property type="term" value="F:DNA-binding transcription factor activity, RNA polymerase II-specific"/>
    <property type="evidence" value="ECO:0007669"/>
    <property type="project" value="TreeGrafter"/>
</dbReference>
<feature type="compositionally biased region" description="Basic and acidic residues" evidence="13">
    <location>
        <begin position="307"/>
        <end position="317"/>
    </location>
</feature>
<dbReference type="GeneID" id="117346824"/>
<evidence type="ECO:0000256" key="5">
    <source>
        <dbReference type="ARBA" id="ARBA00022737"/>
    </source>
</evidence>
<keyword evidence="8" id="KW-0805">Transcription regulation</keyword>
<dbReference type="RefSeq" id="XP_033772844.1">
    <property type="nucleotide sequence ID" value="XM_033916953.1"/>
</dbReference>
<accession>A0A6P8PDB5</accession>
<evidence type="ECO:0000256" key="8">
    <source>
        <dbReference type="ARBA" id="ARBA00023015"/>
    </source>
</evidence>
<evidence type="ECO:0000259" key="14">
    <source>
        <dbReference type="PROSITE" id="PS50157"/>
    </source>
</evidence>
<evidence type="ECO:0000313" key="18">
    <source>
        <dbReference type="RefSeq" id="XP_033772843.1"/>
    </source>
</evidence>
<feature type="domain" description="C2H2-type" evidence="14">
    <location>
        <begin position="640"/>
        <end position="667"/>
    </location>
</feature>
<name>A0A6P8PDB5_GEOSA</name>
<evidence type="ECO:0000256" key="7">
    <source>
        <dbReference type="ARBA" id="ARBA00022833"/>
    </source>
</evidence>
<feature type="region of interest" description="Disordered" evidence="13">
    <location>
        <begin position="336"/>
        <end position="371"/>
    </location>
</feature>
<evidence type="ECO:0000256" key="3">
    <source>
        <dbReference type="ARBA" id="ARBA00006991"/>
    </source>
</evidence>
<dbReference type="SUPFAM" id="SSF109640">
    <property type="entry name" value="KRAB domain (Kruppel-associated box)"/>
    <property type="match status" value="2"/>
</dbReference>
<dbReference type="GO" id="GO:0005634">
    <property type="term" value="C:nucleus"/>
    <property type="evidence" value="ECO:0007669"/>
    <property type="project" value="UniProtKB-SubCell"/>
</dbReference>
<evidence type="ECO:0000256" key="12">
    <source>
        <dbReference type="PROSITE-ProRule" id="PRU00042"/>
    </source>
</evidence>
<feature type="domain" description="C2H2-type" evidence="14">
    <location>
        <begin position="528"/>
        <end position="555"/>
    </location>
</feature>
<gene>
    <name evidence="17 18 19 20 21 22" type="primary">LOC117346824</name>
</gene>
<dbReference type="GO" id="GO:0008270">
    <property type="term" value="F:zinc ion binding"/>
    <property type="evidence" value="ECO:0007669"/>
    <property type="project" value="UniProtKB-KW"/>
</dbReference>
<dbReference type="RefSeq" id="XP_033772847.1">
    <property type="nucleotide sequence ID" value="XM_033916956.1"/>
</dbReference>
<dbReference type="RefSeq" id="XP_033772845.1">
    <property type="nucleotide sequence ID" value="XM_033916954.1"/>
</dbReference>
<evidence type="ECO:0000313" key="22">
    <source>
        <dbReference type="RefSeq" id="XP_033772847.1"/>
    </source>
</evidence>
<dbReference type="Gene3D" id="6.10.140.140">
    <property type="match status" value="2"/>
</dbReference>
<keyword evidence="10" id="KW-0804">Transcription</keyword>
<feature type="domain" description="C2H2-type" evidence="14">
    <location>
        <begin position="892"/>
        <end position="915"/>
    </location>
</feature>
<evidence type="ECO:0000313" key="21">
    <source>
        <dbReference type="RefSeq" id="XP_033772846.1"/>
    </source>
</evidence>
<feature type="domain" description="C2H2-type" evidence="14">
    <location>
        <begin position="780"/>
        <end position="807"/>
    </location>
</feature>
<dbReference type="RefSeq" id="XP_033772842.1">
    <property type="nucleotide sequence ID" value="XM_033916951.1"/>
</dbReference>
<feature type="domain" description="C2H2-type" evidence="14">
    <location>
        <begin position="696"/>
        <end position="723"/>
    </location>
</feature>
<sequence length="918" mass="107557">MATPVSDQVSVTFSDVAAYFWEMEWDILGEQQKELYEKVIKEIHGILISQGYSIFNPDTIFKIRKEDGKYFTQNCEWKGEENVNESPTSLPIITSVFSLSVKQEEDSLFIDHLKSETTEAIHPPETGSSSVKPDILIRFKLEGSQGGGNLPIADPGLRGDSAEATVKNLKMEEPHVSDQLALVSFSDLAAYFRQEEWDFLGERQKELYRKVIKYLHGILVSRGSSIVNPDVTLKIKKADEKYFTQCCEWEGKENLNDPLTGLPIVTSVFSLNIKQEENTPIMDHLKSETTEEIHPPVTNDSFGNNSERMRNGKREGMERDGMEWKEMEWNGMEWKEMEGSKERPDFSSDCEGGAGTGKEKAQNRDRPNICTEQESNSNHLLNLENVSNNSHQNQTKSENKLTEKSRDKCIQYPRCEERIRKKTKLLEQRKLHFQKRSLQYLDGTVELEPRPEIHTKGKRFQCTGCEKMSPKTSVLKENKKIHREDEHSLSRAQLTHHQKFRCSKCNKYFSLEDGIQQHGMTHTGDKPFKCSECDKCFQQKGHLGRHKMTHTGEKPFKCSECDRCFLRKCNLQRHKMTHTGEKPFKCFECDKYFSSRCGLQWHMKIHTGEKPFKCSECDKYFRLKNELQEHKMIHTGEKPFKCSECGKCFQQKDHLRKHKMRHNGGKPFKCSECDKCFTDKSYLRWHAMTHTGEKPFKCSECDKHFRMKRHLWTHKRTHTGEKPFKCSECNKHFKYTSSLQSHKKTHTGEKPFKCSECDKCFPRKCNLQRHKMTHTGEKPFKCSECDKYFSSRCSLQWHKRIHTGEKPFKCSECEKWFRLEASLQSHTMIHTGVKPYKCSECGKYFRRKYYLQQHKMTHTGEKPFKCYECDKCFRQQSNLRCHMRIHTREKPFKCSECAKCFRVEASLQRHTMIHTRGC</sequence>
<feature type="domain" description="C2H2-type" evidence="14">
    <location>
        <begin position="724"/>
        <end position="751"/>
    </location>
</feature>
<dbReference type="PANTHER" id="PTHR24394">
    <property type="entry name" value="ZINC FINGER PROTEIN"/>
    <property type="match status" value="1"/>
</dbReference>
<evidence type="ECO:0000256" key="6">
    <source>
        <dbReference type="ARBA" id="ARBA00022771"/>
    </source>
</evidence>
<feature type="compositionally biased region" description="Basic and acidic residues" evidence="13">
    <location>
        <begin position="357"/>
        <end position="367"/>
    </location>
</feature>
<dbReference type="Pfam" id="PF13912">
    <property type="entry name" value="zf-C2H2_6"/>
    <property type="match status" value="1"/>
</dbReference>
<dbReference type="AlphaFoldDB" id="A0A6P8PDB5"/>
<dbReference type="SMART" id="SM00355">
    <property type="entry name" value="ZnF_C2H2"/>
    <property type="match status" value="16"/>
</dbReference>
<comment type="function">
    <text evidence="1">May be involved in transcriptional regulation.</text>
</comment>
<evidence type="ECO:0000256" key="10">
    <source>
        <dbReference type="ARBA" id="ARBA00023163"/>
    </source>
</evidence>
<dbReference type="SMART" id="SM00349">
    <property type="entry name" value="KRAB"/>
    <property type="match status" value="2"/>
</dbReference>
<dbReference type="SUPFAM" id="SSF57667">
    <property type="entry name" value="beta-beta-alpha zinc fingers"/>
    <property type="match status" value="8"/>
</dbReference>
<evidence type="ECO:0000256" key="9">
    <source>
        <dbReference type="ARBA" id="ARBA00023125"/>
    </source>
</evidence>
<protein>
    <submittedName>
        <fullName evidence="17 18">Zinc finger protein 665-like</fullName>
    </submittedName>
</protein>
<evidence type="ECO:0000313" key="17">
    <source>
        <dbReference type="RefSeq" id="XP_033772842.1"/>
    </source>
</evidence>
<evidence type="ECO:0000313" key="16">
    <source>
        <dbReference type="Proteomes" id="UP000515159"/>
    </source>
</evidence>
<feature type="domain" description="C2H2-type" evidence="14">
    <location>
        <begin position="836"/>
        <end position="863"/>
    </location>
</feature>
<dbReference type="PROSITE" id="PS50805">
    <property type="entry name" value="KRAB"/>
    <property type="match status" value="2"/>
</dbReference>
<feature type="domain" description="C2H2-type" evidence="14">
    <location>
        <begin position="668"/>
        <end position="695"/>
    </location>
</feature>
<dbReference type="FunFam" id="3.30.160.60:FF:000358">
    <property type="entry name" value="zinc finger protein 24"/>
    <property type="match status" value="2"/>
</dbReference>
<dbReference type="PANTHER" id="PTHR24394:SF48">
    <property type="entry name" value="ZINC FINGER PROTEIN 771"/>
    <property type="match status" value="1"/>
</dbReference>
<dbReference type="FunFam" id="3.30.160.60:FF:000739">
    <property type="entry name" value="Zgc:171418 protein"/>
    <property type="match status" value="3"/>
</dbReference>
<feature type="domain" description="C2H2-type" evidence="14">
    <location>
        <begin position="808"/>
        <end position="835"/>
    </location>
</feature>
<organism evidence="16 18">
    <name type="scientific">Geotrypetes seraphini</name>
    <name type="common">Gaboon caecilian</name>
    <name type="synonym">Caecilia seraphini</name>
    <dbReference type="NCBI Taxonomy" id="260995"/>
    <lineage>
        <taxon>Eukaryota</taxon>
        <taxon>Metazoa</taxon>
        <taxon>Chordata</taxon>
        <taxon>Craniata</taxon>
        <taxon>Vertebrata</taxon>
        <taxon>Euteleostomi</taxon>
        <taxon>Amphibia</taxon>
        <taxon>Gymnophiona</taxon>
        <taxon>Geotrypetes</taxon>
    </lineage>
</organism>
<feature type="domain" description="C2H2-type" evidence="14">
    <location>
        <begin position="500"/>
        <end position="527"/>
    </location>
</feature>
<dbReference type="Gene3D" id="3.30.160.60">
    <property type="entry name" value="Classic Zinc Finger"/>
    <property type="match status" value="15"/>
</dbReference>